<dbReference type="RefSeq" id="WP_186865888.1">
    <property type="nucleotide sequence ID" value="NZ_JACOPH010000001.1"/>
</dbReference>
<evidence type="ECO:0000313" key="6">
    <source>
        <dbReference type="Proteomes" id="UP000606720"/>
    </source>
</evidence>
<feature type="compositionally biased region" description="Acidic residues" evidence="2">
    <location>
        <begin position="69"/>
        <end position="92"/>
    </location>
</feature>
<dbReference type="GO" id="GO:0008745">
    <property type="term" value="F:N-acetylmuramoyl-L-alanine amidase activity"/>
    <property type="evidence" value="ECO:0007669"/>
    <property type="project" value="InterPro"/>
</dbReference>
<keyword evidence="1" id="KW-0378">Hydrolase</keyword>
<feature type="compositionally biased region" description="Basic and acidic residues" evidence="2">
    <location>
        <begin position="51"/>
        <end position="68"/>
    </location>
</feature>
<feature type="domain" description="Fibronectin type-III" evidence="4">
    <location>
        <begin position="1153"/>
        <end position="1249"/>
    </location>
</feature>
<feature type="signal peptide" evidence="3">
    <location>
        <begin position="1"/>
        <end position="27"/>
    </location>
</feature>
<dbReference type="GO" id="GO:0004040">
    <property type="term" value="F:amidase activity"/>
    <property type="evidence" value="ECO:0007669"/>
    <property type="project" value="InterPro"/>
</dbReference>
<dbReference type="InterPro" id="IPR050695">
    <property type="entry name" value="N-acetylmuramoyl_amidase_3"/>
</dbReference>
<evidence type="ECO:0000256" key="1">
    <source>
        <dbReference type="ARBA" id="ARBA00022801"/>
    </source>
</evidence>
<name>A0A923LL48_9FIRM</name>
<reference evidence="5" key="1">
    <citation type="submission" date="2020-08" db="EMBL/GenBank/DDBJ databases">
        <title>Genome public.</title>
        <authorList>
            <person name="Liu C."/>
            <person name="Sun Q."/>
        </authorList>
    </citation>
    <scope>NUCLEOTIDE SEQUENCE</scope>
    <source>
        <strain evidence="5">BX1005</strain>
    </source>
</reference>
<dbReference type="SMART" id="SM00646">
    <property type="entry name" value="Ami_3"/>
    <property type="match status" value="1"/>
</dbReference>
<feature type="domain" description="Fibronectin type-III" evidence="4">
    <location>
        <begin position="784"/>
        <end position="879"/>
    </location>
</feature>
<dbReference type="InterPro" id="IPR003961">
    <property type="entry name" value="FN3_dom"/>
</dbReference>
<feature type="region of interest" description="Disordered" evidence="2">
    <location>
        <begin position="35"/>
        <end position="112"/>
    </location>
</feature>
<organism evidence="5 6">
    <name type="scientific">Roseburia zhanii</name>
    <dbReference type="NCBI Taxonomy" id="2763064"/>
    <lineage>
        <taxon>Bacteria</taxon>
        <taxon>Bacillati</taxon>
        <taxon>Bacillota</taxon>
        <taxon>Clostridia</taxon>
        <taxon>Lachnospirales</taxon>
        <taxon>Lachnospiraceae</taxon>
        <taxon>Roseburia</taxon>
    </lineage>
</organism>
<dbReference type="GO" id="GO:0030288">
    <property type="term" value="C:outer membrane-bounded periplasmic space"/>
    <property type="evidence" value="ECO:0007669"/>
    <property type="project" value="TreeGrafter"/>
</dbReference>
<proteinExistence type="predicted"/>
<evidence type="ECO:0000313" key="5">
    <source>
        <dbReference type="EMBL" id="MBC5712844.1"/>
    </source>
</evidence>
<dbReference type="Gene3D" id="3.40.630.40">
    <property type="entry name" value="Zn-dependent exopeptidases"/>
    <property type="match status" value="1"/>
</dbReference>
<accession>A0A923LL48</accession>
<feature type="domain" description="Fibronectin type-III" evidence="4">
    <location>
        <begin position="502"/>
        <end position="597"/>
    </location>
</feature>
<evidence type="ECO:0000259" key="4">
    <source>
        <dbReference type="PROSITE" id="PS50853"/>
    </source>
</evidence>
<dbReference type="PANTHER" id="PTHR30404:SF0">
    <property type="entry name" value="N-ACETYLMURAMOYL-L-ALANINE AMIDASE AMIC"/>
    <property type="match status" value="1"/>
</dbReference>
<comment type="caution">
    <text evidence="5">The sequence shown here is derived from an EMBL/GenBank/DDBJ whole genome shotgun (WGS) entry which is preliminary data.</text>
</comment>
<dbReference type="Proteomes" id="UP000606720">
    <property type="component" value="Unassembled WGS sequence"/>
</dbReference>
<protein>
    <submittedName>
        <fullName evidence="5">N-acetylmuramoyl-L-alanine amidase</fullName>
    </submittedName>
</protein>
<dbReference type="SUPFAM" id="SSF53187">
    <property type="entry name" value="Zn-dependent exopeptidases"/>
    <property type="match status" value="1"/>
</dbReference>
<dbReference type="Gene3D" id="2.60.40.10">
    <property type="entry name" value="Immunoglobulins"/>
    <property type="match status" value="8"/>
</dbReference>
<feature type="domain" description="Fibronectin type-III" evidence="4">
    <location>
        <begin position="970"/>
        <end position="1065"/>
    </location>
</feature>
<feature type="chain" id="PRO_5037437736" evidence="3">
    <location>
        <begin position="28"/>
        <end position="1422"/>
    </location>
</feature>
<dbReference type="Pfam" id="PF01520">
    <property type="entry name" value="Amidase_3"/>
    <property type="match status" value="1"/>
</dbReference>
<evidence type="ECO:0000256" key="2">
    <source>
        <dbReference type="SAM" id="MobiDB-lite"/>
    </source>
</evidence>
<dbReference type="Pfam" id="PF00041">
    <property type="entry name" value="fn3"/>
    <property type="match status" value="2"/>
</dbReference>
<dbReference type="CDD" id="cd00063">
    <property type="entry name" value="FN3"/>
    <property type="match status" value="7"/>
</dbReference>
<keyword evidence="6" id="KW-1185">Reference proteome</keyword>
<dbReference type="InterPro" id="IPR002901">
    <property type="entry name" value="MGlyc_endo_b_GlcNAc-like_dom"/>
</dbReference>
<dbReference type="CDD" id="cd02696">
    <property type="entry name" value="MurNAc-LAA"/>
    <property type="match status" value="1"/>
</dbReference>
<evidence type="ECO:0000256" key="3">
    <source>
        <dbReference type="SAM" id="SignalP"/>
    </source>
</evidence>
<sequence length="1422" mass="153443">MKQIKRWAAFVLTWMVLLTTGYSDVFAASLTTEITEQTESTETVDTEQNEDTEKADTEQNEDTEKADTEQNEDTEVADADQSEVTETADAEQSEAAGAVDEDQSTNTKAAVTEESTAKVNYLVVESPMVQTPGTQRIMLGIGDGTQTIDAAELSVYNRKTKETSTVKAAEISGDFVLFTMDYAEDTEAGVYQLNNITYTCEGSSYTAAFRDMGIDAAFGVNQSVESEPDDVLLTDEEVAALAAETEMNIVTLDSEGNSSSETTLEEAMANAGCEENAGTAATTRSGAKGESIDATGMNSLVVVLDPGHGGSDPGAQANGIVEKTVNLKIAQYCKAELEEYAGVTVYMTRTGDTYLSLADRAQVAADKKADVFISLHNNSNTSSVPSGANVYYPNSNYNANCGATGSALANVILSKLTDLGLASGGIHIRNSENGTKYPDGSLADYYGVIKRCKENGIPGLIVEHAFVSNSSDAQKYLSTEEQLKKLGIADATGIAEYYGLSKGLGFNSVQSLSSTTMTLTWTAQTGVTGYCIYRSTSSGDGFSKVAEVTPAATTTWKDTGLKPGTTYYYKIRTYTKKSSGIKYGKYSPIVSGTTMQRPEISAIRSNSSKELVISWDTVNNAANYEIYRATTADGTFNLIANIAGINRVNYTDTKVTAGKLYYYKIRSVGQVDNTTIYSDYSEIAAGRTATVPSSLSVKSADSNTLRISWKADANMSGYVIKRATSAAGKYKKVGTVTDGEENYYDDDTVKENTTYYYIVQSYNHNNDVKGYSGYSGAVSGKTIPKTKITKIVSTSSTKQTVSWKKKNGVDGYVIYQSTAKNGKYKKIATIKSANTTTYKVRGLKAGTRYYYKVRTRNKVNGKVGYGSYSTIRNAWTGAKPKITVAGSTGTRIRVSWNPVSGAESYTVYRADSAKGTYKKIKTVSSGKTSYTDKKLKMTRKYYYRVEASMKGYKASGTSGMSKAVSGYPVRTTNILSVVANEQGSLDVTWTKVKDIDGYRIYRSTQQNGAYDLLTTISDYNTTSYTDTGVQSGMTYYYKIMLINQYGGKTIYGSYSAAVSGTLLAAPQNVTVTSIAENQLDISWSAVSGASGYVICRSTELNGTYTEIGAVASASVTTYSDKTVTKGVTYYYKVKAIDNYNNSSVYSSAASGCAVAKLVINGVQWGAGNQNIQITWTQSVVPVTGYEIYKTSSTDVKTQTKVAVTTDTCCIDTGVTAGTTYYYRVRPYTTQILNGKASTLYGIFSDTVSTNPSDYRIMGSAGVTPEQMSKMYLASGKKYPSSVYKTKGAATLDDFCRIVYEEASAEGVKPEVLFAQICHETAYLQFGGQVKVSQCNFGGLGALDGGSGGAAFADVRTGVRAQVQHLKAYASTNPLVNNCIDDRFRYISRGSAEYVQQLGKGNWATDTSYDTKLMVYIKKMLAS</sequence>
<feature type="domain" description="Fibronectin type-III" evidence="4">
    <location>
        <begin position="691"/>
        <end position="782"/>
    </location>
</feature>
<dbReference type="PANTHER" id="PTHR30404">
    <property type="entry name" value="N-ACETYLMURAMOYL-L-ALANINE AMIDASE"/>
    <property type="match status" value="1"/>
</dbReference>
<dbReference type="SMART" id="SM00060">
    <property type="entry name" value="FN3"/>
    <property type="match status" value="8"/>
</dbReference>
<dbReference type="InterPro" id="IPR036116">
    <property type="entry name" value="FN3_sf"/>
</dbReference>
<gene>
    <name evidence="5" type="ORF">H8S17_01235</name>
</gene>
<keyword evidence="3" id="KW-0732">Signal</keyword>
<dbReference type="SUPFAM" id="SSF49265">
    <property type="entry name" value="Fibronectin type III"/>
    <property type="match status" value="5"/>
</dbReference>
<dbReference type="InterPro" id="IPR002508">
    <property type="entry name" value="MurNAc-LAA_cat"/>
</dbReference>
<dbReference type="PROSITE" id="PS50853">
    <property type="entry name" value="FN3"/>
    <property type="match status" value="5"/>
</dbReference>
<dbReference type="Pfam" id="PF01832">
    <property type="entry name" value="Glucosaminidase"/>
    <property type="match status" value="1"/>
</dbReference>
<dbReference type="EMBL" id="JACOPH010000001">
    <property type="protein sequence ID" value="MBC5712844.1"/>
    <property type="molecule type" value="Genomic_DNA"/>
</dbReference>
<dbReference type="InterPro" id="IPR013783">
    <property type="entry name" value="Ig-like_fold"/>
</dbReference>
<dbReference type="GO" id="GO:0009253">
    <property type="term" value="P:peptidoglycan catabolic process"/>
    <property type="evidence" value="ECO:0007669"/>
    <property type="project" value="InterPro"/>
</dbReference>